<dbReference type="Proteomes" id="UP000001611">
    <property type="component" value="Unassembled WGS sequence"/>
</dbReference>
<keyword evidence="4" id="KW-0964">Secreted</keyword>
<feature type="region of interest" description="Disordered" evidence="13">
    <location>
        <begin position="220"/>
        <end position="243"/>
    </location>
</feature>
<evidence type="ECO:0000256" key="5">
    <source>
        <dbReference type="ARBA" id="ARBA00023235"/>
    </source>
</evidence>
<dbReference type="PANTHER" id="PTHR11954">
    <property type="entry name" value="D-DOPACHROME DECARBOXYLASE"/>
    <property type="match status" value="1"/>
</dbReference>
<comment type="catalytic activity">
    <reaction evidence="7">
        <text>L-dopachrome = 5,6-dihydroxyindole-2-carboxylate</text>
        <dbReference type="Rhea" id="RHEA:13041"/>
        <dbReference type="ChEBI" id="CHEBI:16875"/>
        <dbReference type="ChEBI" id="CHEBI:57509"/>
        <dbReference type="EC" id="5.3.3.12"/>
    </reaction>
</comment>
<dbReference type="AlphaFoldDB" id="G2X7B0"/>
<dbReference type="EMBL" id="DS572706">
    <property type="protein sequence ID" value="EGY14878.1"/>
    <property type="molecule type" value="Genomic_DNA"/>
</dbReference>
<feature type="compositionally biased region" description="Basic and acidic residues" evidence="13">
    <location>
        <begin position="33"/>
        <end position="42"/>
    </location>
</feature>
<evidence type="ECO:0000256" key="2">
    <source>
        <dbReference type="ARBA" id="ARBA00005851"/>
    </source>
</evidence>
<reference evidence="14 15" key="1">
    <citation type="submission" date="2008-03" db="EMBL/GenBank/DDBJ databases">
        <title>The Genome Sequence of Verticillium dahliae VdLs.17.</title>
        <authorList>
            <consortium name="The Broad Institute Genome Sequencing Platform"/>
            <person name="Ma L.-J.J."/>
            <person name="Klosterman S.J."/>
            <person name="Subbarao K."/>
            <person name="Dobinson K."/>
            <person name="Veronese P."/>
            <person name="Kang S."/>
            <person name="Gold S.E."/>
            <person name="Young S."/>
            <person name="Jaffe D."/>
            <person name="Gnerre S."/>
            <person name="Berlin A."/>
            <person name="Heiman D."/>
            <person name="Hepburn T."/>
            <person name="Sykes S."/>
            <person name="Alvarado L."/>
            <person name="Kodira C.D."/>
            <person name="Lander E."/>
            <person name="Galagan J."/>
            <person name="Nusbaum C."/>
            <person name="Birren B."/>
        </authorList>
    </citation>
    <scope>NUCLEOTIDE SEQUENCE [LARGE SCALE GENOMIC DNA]</scope>
    <source>
        <strain evidence="15">VdLs.17 / ATCC MYA-4575 / FGSC 10137</strain>
    </source>
</reference>
<dbReference type="EC" id="5.3.2.1" evidence="9"/>
<comment type="similarity">
    <text evidence="2">Belongs to the MIF family.</text>
</comment>
<keyword evidence="5" id="KW-0413">Isomerase</keyword>
<dbReference type="eggNOG" id="ENOG502S2ZV">
    <property type="taxonomic scope" value="Eukaryota"/>
</dbReference>
<gene>
    <name evidence="14" type="ORF">VDAG_06368</name>
</gene>
<keyword evidence="3" id="KW-0202">Cytokine</keyword>
<dbReference type="GeneID" id="20707831"/>
<keyword evidence="15" id="KW-1185">Reference proteome</keyword>
<protein>
    <recommendedName>
        <fullName evidence="12">L-dopachrome isomerase</fullName>
        <ecNumber evidence="9">5.3.2.1</ecNumber>
        <ecNumber evidence="8">5.3.3.12</ecNumber>
    </recommendedName>
    <alternativeName>
        <fullName evidence="10">L-dopachrome tautomerase</fullName>
    </alternativeName>
    <alternativeName>
        <fullName evidence="11">Phenylpyruvate tautomerase</fullName>
    </alternativeName>
</protein>
<evidence type="ECO:0000256" key="3">
    <source>
        <dbReference type="ARBA" id="ARBA00022514"/>
    </source>
</evidence>
<dbReference type="STRING" id="498257.G2X7B0"/>
<dbReference type="KEGG" id="vda:VDAG_06368"/>
<evidence type="ECO:0000256" key="13">
    <source>
        <dbReference type="SAM" id="MobiDB-lite"/>
    </source>
</evidence>
<proteinExistence type="inferred from homology"/>
<evidence type="ECO:0000256" key="8">
    <source>
        <dbReference type="ARBA" id="ARBA00038932"/>
    </source>
</evidence>
<evidence type="ECO:0000313" key="15">
    <source>
        <dbReference type="Proteomes" id="UP000001611"/>
    </source>
</evidence>
<reference evidence="15" key="2">
    <citation type="journal article" date="2011" name="PLoS Pathog.">
        <title>Comparative genomics yields insights into niche adaptation of plant vascular wilt pathogens.</title>
        <authorList>
            <person name="Klosterman S.J."/>
            <person name="Subbarao K.V."/>
            <person name="Kang S."/>
            <person name="Veronese P."/>
            <person name="Gold S.E."/>
            <person name="Thomma B.P.H.J."/>
            <person name="Chen Z."/>
            <person name="Henrissat B."/>
            <person name="Lee Y.-H."/>
            <person name="Park J."/>
            <person name="Garcia-Pedrajas M.D."/>
            <person name="Barbara D.J."/>
            <person name="Anchieta A."/>
            <person name="de Jonge R."/>
            <person name="Santhanam P."/>
            <person name="Maruthachalam K."/>
            <person name="Atallah Z."/>
            <person name="Amyotte S.G."/>
            <person name="Paz Z."/>
            <person name="Inderbitzin P."/>
            <person name="Hayes R.J."/>
            <person name="Heiman D.I."/>
            <person name="Young S."/>
            <person name="Zeng Q."/>
            <person name="Engels R."/>
            <person name="Galagan J."/>
            <person name="Cuomo C.A."/>
            <person name="Dobinson K.F."/>
            <person name="Ma L.-J."/>
        </authorList>
    </citation>
    <scope>NUCLEOTIDE SEQUENCE [LARGE SCALE GENOMIC DNA]</scope>
    <source>
        <strain evidence="15">VdLs.17 / ATCC MYA-4575 / FGSC 10137</strain>
    </source>
</reference>
<dbReference type="InterPro" id="IPR014347">
    <property type="entry name" value="Tautomerase/MIF_sf"/>
</dbReference>
<accession>G2X7B0</accession>
<evidence type="ECO:0000256" key="7">
    <source>
        <dbReference type="ARBA" id="ARBA00036823"/>
    </source>
</evidence>
<evidence type="ECO:0000256" key="1">
    <source>
        <dbReference type="ARBA" id="ARBA00004613"/>
    </source>
</evidence>
<organism evidence="14 15">
    <name type="scientific">Verticillium dahliae (strain VdLs.17 / ATCC MYA-4575 / FGSC 10137)</name>
    <name type="common">Verticillium wilt</name>
    <dbReference type="NCBI Taxonomy" id="498257"/>
    <lineage>
        <taxon>Eukaryota</taxon>
        <taxon>Fungi</taxon>
        <taxon>Dikarya</taxon>
        <taxon>Ascomycota</taxon>
        <taxon>Pezizomycotina</taxon>
        <taxon>Sordariomycetes</taxon>
        <taxon>Hypocreomycetidae</taxon>
        <taxon>Glomerellales</taxon>
        <taxon>Plectosphaerellaceae</taxon>
        <taxon>Verticillium</taxon>
    </lineage>
</organism>
<evidence type="ECO:0000256" key="11">
    <source>
        <dbReference type="ARBA" id="ARBA00041912"/>
    </source>
</evidence>
<dbReference type="Pfam" id="PF01187">
    <property type="entry name" value="MIF"/>
    <property type="match status" value="1"/>
</dbReference>
<dbReference type="InParanoid" id="G2X7B0"/>
<evidence type="ECO:0000256" key="6">
    <source>
        <dbReference type="ARBA" id="ARBA00036735"/>
    </source>
</evidence>
<evidence type="ECO:0000313" key="14">
    <source>
        <dbReference type="EMBL" id="EGY14878.1"/>
    </source>
</evidence>
<sequence>MSSSLTVDNIKSLPSPVAQTRRPSNAAQLSFAKRKEAQREEQATSLQSLMDGGHRLSSRSVSRPLPVDPTKESTKVKSQPTLAQSRSRYFEDAFQAGREVSSTKDRIRSEAVVMAEVYTNVIRPVSSIVVTLQHGACMLFGGSFDSAYTLSISGLPIEFAPTKNRRNAALLQKYMEESLGVLPHRGYLRFVPLSEENVARDGKTVASELAETQGLGDQHGVATTLQQKTSRRLSTKVKETQVRSAPALLTRQSMSSLRSRSTNTNNMPDGIDLSASHGMGSEPPVPLMATVCEEGESKSGGMTTNADNEVLRKSPKVGKRKSFVASFFGRSKPGV</sequence>
<dbReference type="RefSeq" id="XP_009657041.1">
    <property type="nucleotide sequence ID" value="XM_009658746.1"/>
</dbReference>
<dbReference type="OMA" id="EDCAGWK"/>
<name>G2X7B0_VERDV</name>
<dbReference type="EC" id="5.3.3.12" evidence="8"/>
<dbReference type="OrthoDB" id="255819at2759"/>
<feature type="compositionally biased region" description="Polar residues" evidence="13">
    <location>
        <begin position="17"/>
        <end position="28"/>
    </location>
</feature>
<evidence type="ECO:0000256" key="4">
    <source>
        <dbReference type="ARBA" id="ARBA00022525"/>
    </source>
</evidence>
<feature type="region of interest" description="Disordered" evidence="13">
    <location>
        <begin position="1"/>
        <end position="82"/>
    </location>
</feature>
<dbReference type="PANTHER" id="PTHR11954:SF6">
    <property type="entry name" value="MACROPHAGE MIGRATION INHIBITORY FACTOR"/>
    <property type="match status" value="1"/>
</dbReference>
<dbReference type="HOGENOM" id="CLU_038298_2_1_1"/>
<dbReference type="InterPro" id="IPR001398">
    <property type="entry name" value="Macrophage_inhib_fac"/>
</dbReference>
<evidence type="ECO:0000256" key="12">
    <source>
        <dbReference type="ARBA" id="ARBA00042730"/>
    </source>
</evidence>
<dbReference type="GO" id="GO:0050178">
    <property type="term" value="F:phenylpyruvate tautomerase activity"/>
    <property type="evidence" value="ECO:0007669"/>
    <property type="project" value="UniProtKB-EC"/>
</dbReference>
<comment type="subcellular location">
    <subcellularLocation>
        <location evidence="1">Secreted</location>
    </subcellularLocation>
</comment>
<evidence type="ECO:0000256" key="9">
    <source>
        <dbReference type="ARBA" id="ARBA00039086"/>
    </source>
</evidence>
<dbReference type="Gene3D" id="3.30.429.10">
    <property type="entry name" value="Macrophage Migration Inhibitory Factor"/>
    <property type="match status" value="1"/>
</dbReference>
<dbReference type="GO" id="GO:0005576">
    <property type="term" value="C:extracellular region"/>
    <property type="evidence" value="ECO:0007669"/>
    <property type="project" value="UniProtKB-SubCell"/>
</dbReference>
<comment type="catalytic activity">
    <reaction evidence="6">
        <text>3-phenylpyruvate = enol-phenylpyruvate</text>
        <dbReference type="Rhea" id="RHEA:17097"/>
        <dbReference type="ChEBI" id="CHEBI:16815"/>
        <dbReference type="ChEBI" id="CHEBI:18005"/>
        <dbReference type="EC" id="5.3.2.1"/>
    </reaction>
</comment>
<evidence type="ECO:0000256" key="10">
    <source>
        <dbReference type="ARBA" id="ARBA00041631"/>
    </source>
</evidence>
<dbReference type="SUPFAM" id="SSF55331">
    <property type="entry name" value="Tautomerase/MIF"/>
    <property type="match status" value="1"/>
</dbReference>
<dbReference type="GO" id="GO:0004167">
    <property type="term" value="F:dopachrome isomerase activity"/>
    <property type="evidence" value="ECO:0007669"/>
    <property type="project" value="UniProtKB-EC"/>
</dbReference>